<dbReference type="InterPro" id="IPR000337">
    <property type="entry name" value="GPCR_3"/>
</dbReference>
<keyword evidence="6" id="KW-0325">Glycoprotein</keyword>
<keyword evidence="3" id="KW-1133">Transmembrane helix</keyword>
<dbReference type="PRINTS" id="PR00248">
    <property type="entry name" value="GPCRMGR"/>
</dbReference>
<dbReference type="GO" id="GO:0004930">
    <property type="term" value="F:G protein-coupled receptor activity"/>
    <property type="evidence" value="ECO:0007669"/>
    <property type="project" value="InterPro"/>
</dbReference>
<keyword evidence="4" id="KW-0472">Membrane</keyword>
<comment type="subcellular location">
    <subcellularLocation>
        <location evidence="1">Membrane</location>
        <topology evidence="1">Multi-pass membrane protein</topology>
    </subcellularLocation>
</comment>
<reference evidence="9" key="1">
    <citation type="submission" date="2018-11" db="EMBL/GenBank/DDBJ databases">
        <authorList>
            <person name="Alioto T."/>
            <person name="Alioto T."/>
        </authorList>
    </citation>
    <scope>NUCLEOTIDE SEQUENCE</scope>
</reference>
<dbReference type="InterPro" id="IPR028082">
    <property type="entry name" value="Peripla_BP_I"/>
</dbReference>
<keyword evidence="7" id="KW-0732">Signal</keyword>
<dbReference type="InterPro" id="IPR001828">
    <property type="entry name" value="ANF_lig-bd_rcpt"/>
</dbReference>
<evidence type="ECO:0000313" key="10">
    <source>
        <dbReference type="Proteomes" id="UP000596742"/>
    </source>
</evidence>
<name>A0A8B6GX16_MYTGA</name>
<evidence type="ECO:0000256" key="5">
    <source>
        <dbReference type="ARBA" id="ARBA00023170"/>
    </source>
</evidence>
<dbReference type="PANTHER" id="PTHR24060">
    <property type="entry name" value="METABOTROPIC GLUTAMATE RECEPTOR"/>
    <property type="match status" value="1"/>
</dbReference>
<evidence type="ECO:0000256" key="7">
    <source>
        <dbReference type="SAM" id="SignalP"/>
    </source>
</evidence>
<comment type="caution">
    <text evidence="9">The sequence shown here is derived from an EMBL/GenBank/DDBJ whole genome shotgun (WGS) entry which is preliminary data.</text>
</comment>
<dbReference type="Proteomes" id="UP000596742">
    <property type="component" value="Unassembled WGS sequence"/>
</dbReference>
<sequence>MLAMPHKNTLPLIILLHNFLVSLSQSIGSPPEIITIGGVLSSKIAQNEFEKSVNNLNLLNGRINLHFNSTSIIMDPNPIQSAIKLCDNVVSQGVQVMVVSHPPGGDSQPPISVSYTCGFYQIPVIGISARDSAFSDKNVHPTFLRTVPPYFHQADVWLELLKHYGWKKVIFIHSMDEEGRMILSRFQALAEKEDISVEETIKYEAGDNSFESLLTAIPSFESRVILLSATKEDAENIFEEASKRSLLGEGYVWIVSEQAMKATNVPIGALGLELFNATAENVHIKDAVTIIGKTIRSLFKNDNLTTVSDVSNSCKNRKSSGETSGKIIYRGLLKERLDNAITGQITFNNDGDRLNPIYYFKNRQPMGIVPVGYFGNKEAMVPALDISDNITWPGNINTKPKGLNIVTHLEVVTLEAKPFVHTRLRSEGGPCGTDEDKFELPCNHVNMSTSKFEVQEGHKG</sequence>
<evidence type="ECO:0000256" key="6">
    <source>
        <dbReference type="ARBA" id="ARBA00023180"/>
    </source>
</evidence>
<dbReference type="SUPFAM" id="SSF53822">
    <property type="entry name" value="Periplasmic binding protein-like I"/>
    <property type="match status" value="1"/>
</dbReference>
<evidence type="ECO:0000259" key="8">
    <source>
        <dbReference type="Pfam" id="PF01094"/>
    </source>
</evidence>
<evidence type="ECO:0000256" key="2">
    <source>
        <dbReference type="ARBA" id="ARBA00022692"/>
    </source>
</evidence>
<dbReference type="Pfam" id="PF01094">
    <property type="entry name" value="ANF_receptor"/>
    <property type="match status" value="1"/>
</dbReference>
<dbReference type="Gene3D" id="3.40.50.2300">
    <property type="match status" value="2"/>
</dbReference>
<evidence type="ECO:0000256" key="4">
    <source>
        <dbReference type="ARBA" id="ARBA00023136"/>
    </source>
</evidence>
<dbReference type="AlphaFoldDB" id="A0A8B6GX16"/>
<proteinExistence type="predicted"/>
<feature type="domain" description="Receptor ligand binding region" evidence="8">
    <location>
        <begin position="56"/>
        <end position="263"/>
    </location>
</feature>
<evidence type="ECO:0000256" key="1">
    <source>
        <dbReference type="ARBA" id="ARBA00004141"/>
    </source>
</evidence>
<keyword evidence="10" id="KW-1185">Reference proteome</keyword>
<dbReference type="CDD" id="cd06379">
    <property type="entry name" value="PBP1_iGluR_NMDA_NR1"/>
    <property type="match status" value="1"/>
</dbReference>
<gene>
    <name evidence="9" type="ORF">MGAL_10B018546</name>
</gene>
<keyword evidence="2" id="KW-0812">Transmembrane</keyword>
<dbReference type="InterPro" id="IPR050726">
    <property type="entry name" value="mGluR"/>
</dbReference>
<feature type="signal peptide" evidence="7">
    <location>
        <begin position="1"/>
        <end position="24"/>
    </location>
</feature>
<organism evidence="9 10">
    <name type="scientific">Mytilus galloprovincialis</name>
    <name type="common">Mediterranean mussel</name>
    <dbReference type="NCBI Taxonomy" id="29158"/>
    <lineage>
        <taxon>Eukaryota</taxon>
        <taxon>Metazoa</taxon>
        <taxon>Spiralia</taxon>
        <taxon>Lophotrochozoa</taxon>
        <taxon>Mollusca</taxon>
        <taxon>Bivalvia</taxon>
        <taxon>Autobranchia</taxon>
        <taxon>Pteriomorphia</taxon>
        <taxon>Mytilida</taxon>
        <taxon>Mytiloidea</taxon>
        <taxon>Mytilidae</taxon>
        <taxon>Mytilinae</taxon>
        <taxon>Mytilus</taxon>
    </lineage>
</organism>
<protein>
    <submittedName>
        <fullName evidence="9">Glutamate receptor ionotropic, NMDA 1</fullName>
    </submittedName>
</protein>
<dbReference type="GO" id="GO:0016020">
    <property type="term" value="C:membrane"/>
    <property type="evidence" value="ECO:0007669"/>
    <property type="project" value="UniProtKB-SubCell"/>
</dbReference>
<keyword evidence="5 9" id="KW-0675">Receptor</keyword>
<feature type="chain" id="PRO_5032889447" evidence="7">
    <location>
        <begin position="25"/>
        <end position="460"/>
    </location>
</feature>
<evidence type="ECO:0000313" key="9">
    <source>
        <dbReference type="EMBL" id="VDI70845.1"/>
    </source>
</evidence>
<dbReference type="InterPro" id="IPR049873">
    <property type="entry name" value="NMDA1-like_N"/>
</dbReference>
<dbReference type="EMBL" id="UYJE01009182">
    <property type="protein sequence ID" value="VDI70845.1"/>
    <property type="molecule type" value="Genomic_DNA"/>
</dbReference>
<evidence type="ECO:0000256" key="3">
    <source>
        <dbReference type="ARBA" id="ARBA00022989"/>
    </source>
</evidence>
<accession>A0A8B6GX16</accession>
<dbReference type="OrthoDB" id="6145618at2759"/>